<dbReference type="InterPro" id="IPR014169">
    <property type="entry name" value="Pal_lipo_C"/>
</dbReference>
<dbReference type="GO" id="GO:0009279">
    <property type="term" value="C:cell outer membrane"/>
    <property type="evidence" value="ECO:0007669"/>
    <property type="project" value="UniProtKB-SubCell"/>
</dbReference>
<accession>A0A831SSE2</accession>
<evidence type="ECO:0000256" key="8">
    <source>
        <dbReference type="HAMAP-Rule" id="MF_02204"/>
    </source>
</evidence>
<organism evidence="10">
    <name type="scientific">Prosthecochloris aestuarii</name>
    <dbReference type="NCBI Taxonomy" id="1102"/>
    <lineage>
        <taxon>Bacteria</taxon>
        <taxon>Pseudomonadati</taxon>
        <taxon>Chlorobiota</taxon>
        <taxon>Chlorobiia</taxon>
        <taxon>Chlorobiales</taxon>
        <taxon>Chlorobiaceae</taxon>
        <taxon>Prosthecochloris</taxon>
    </lineage>
</organism>
<dbReference type="InterPro" id="IPR006664">
    <property type="entry name" value="OMP_bac"/>
</dbReference>
<name>A0A831SSE2_PROAE</name>
<evidence type="ECO:0000256" key="3">
    <source>
        <dbReference type="ARBA" id="ARBA00023136"/>
    </source>
</evidence>
<dbReference type="InterPro" id="IPR050330">
    <property type="entry name" value="Bact_OuterMem_StrucFunc"/>
</dbReference>
<keyword evidence="1" id="KW-0132">Cell division</keyword>
<comment type="similarity">
    <text evidence="8">Belongs to the Pal lipoprotein family.</text>
</comment>
<keyword evidence="7" id="KW-0131">Cell cycle</keyword>
<dbReference type="NCBIfam" id="TIGR02802">
    <property type="entry name" value="Pal_lipo"/>
    <property type="match status" value="1"/>
</dbReference>
<gene>
    <name evidence="8 10" type="primary">pal</name>
    <name evidence="10" type="ORF">ENN50_01130</name>
</gene>
<dbReference type="InterPro" id="IPR006665">
    <property type="entry name" value="OmpA-like"/>
</dbReference>
<evidence type="ECO:0000256" key="2">
    <source>
        <dbReference type="ARBA" id="ARBA00022729"/>
    </source>
</evidence>
<evidence type="ECO:0000256" key="5">
    <source>
        <dbReference type="ARBA" id="ARBA00023237"/>
    </source>
</evidence>
<dbReference type="PRINTS" id="PR01021">
    <property type="entry name" value="OMPADOMAIN"/>
</dbReference>
<dbReference type="AlphaFoldDB" id="A0A831SSE2"/>
<dbReference type="HAMAP" id="MF_02204">
    <property type="entry name" value="Pal"/>
    <property type="match status" value="1"/>
</dbReference>
<evidence type="ECO:0000259" key="9">
    <source>
        <dbReference type="PROSITE" id="PS51123"/>
    </source>
</evidence>
<keyword evidence="3 8" id="KW-0472">Membrane</keyword>
<evidence type="ECO:0000256" key="6">
    <source>
        <dbReference type="ARBA" id="ARBA00023288"/>
    </source>
</evidence>
<dbReference type="PROSITE" id="PS51257">
    <property type="entry name" value="PROKAR_LIPOPROTEIN"/>
    <property type="match status" value="1"/>
</dbReference>
<keyword evidence="2 8" id="KW-0732">Signal</keyword>
<evidence type="ECO:0000256" key="7">
    <source>
        <dbReference type="ARBA" id="ARBA00023306"/>
    </source>
</evidence>
<dbReference type="GO" id="GO:0051301">
    <property type="term" value="P:cell division"/>
    <property type="evidence" value="ECO:0007669"/>
    <property type="project" value="UniProtKB-KW"/>
</dbReference>
<dbReference type="PANTHER" id="PTHR30329">
    <property type="entry name" value="STATOR ELEMENT OF FLAGELLAR MOTOR COMPLEX"/>
    <property type="match status" value="1"/>
</dbReference>
<comment type="subcellular location">
    <subcellularLocation>
        <location evidence="8">Cell outer membrane</location>
        <topology evidence="8">Lipid-anchor</topology>
    </subcellularLocation>
</comment>
<keyword evidence="5 8" id="KW-0998">Cell outer membrane</keyword>
<dbReference type="Pfam" id="PF00691">
    <property type="entry name" value="OmpA"/>
    <property type="match status" value="1"/>
</dbReference>
<protein>
    <recommendedName>
        <fullName evidence="8">Peptidoglycan-associated lipoprotein</fullName>
        <shortName evidence="8">PAL</shortName>
    </recommendedName>
</protein>
<sequence length="169" mass="18529">MKKFAGFLVLVIVFGVTGCASKSSESVVSQDSAVSPGSGYGQDSGRIYSESEAALRDEARRVLKDVFFAFESAEIDDQAALQLKNNAIWMRANPSVSVTIEGHCDERGTSEYNMALGERRADMAKSFLVKAGVRAERINTVSYGEERPFDPGHDEAAWAQNRRAHFVVE</sequence>
<dbReference type="PANTHER" id="PTHR30329:SF21">
    <property type="entry name" value="LIPOPROTEIN YIAD-RELATED"/>
    <property type="match status" value="1"/>
</dbReference>
<feature type="domain" description="OmpA-like" evidence="9">
    <location>
        <begin position="55"/>
        <end position="169"/>
    </location>
</feature>
<dbReference type="InterPro" id="IPR039001">
    <property type="entry name" value="Pal"/>
</dbReference>
<proteinExistence type="inferred from homology"/>
<comment type="caution">
    <text evidence="10">The sequence shown here is derived from an EMBL/GenBank/DDBJ whole genome shotgun (WGS) entry which is preliminary data.</text>
</comment>
<dbReference type="InterPro" id="IPR036737">
    <property type="entry name" value="OmpA-like_sf"/>
</dbReference>
<reference evidence="10" key="1">
    <citation type="journal article" date="2020" name="mSystems">
        <title>Genome- and Community-Level Interaction Insights into Carbon Utilization and Element Cycling Functions of Hydrothermarchaeota in Hydrothermal Sediment.</title>
        <authorList>
            <person name="Zhou Z."/>
            <person name="Liu Y."/>
            <person name="Xu W."/>
            <person name="Pan J."/>
            <person name="Luo Z.H."/>
            <person name="Li M."/>
        </authorList>
    </citation>
    <scope>NUCLEOTIDE SEQUENCE [LARGE SCALE GENOMIC DNA]</scope>
    <source>
        <strain evidence="10">SpSt-1181</strain>
    </source>
</reference>
<evidence type="ECO:0000256" key="4">
    <source>
        <dbReference type="ARBA" id="ARBA00023139"/>
    </source>
</evidence>
<dbReference type="Gene3D" id="3.30.1330.60">
    <property type="entry name" value="OmpA-like domain"/>
    <property type="match status" value="1"/>
</dbReference>
<evidence type="ECO:0000256" key="1">
    <source>
        <dbReference type="ARBA" id="ARBA00022618"/>
    </source>
</evidence>
<dbReference type="Proteomes" id="UP000886335">
    <property type="component" value="Unassembled WGS sequence"/>
</dbReference>
<dbReference type="EMBL" id="DSBW01000025">
    <property type="protein sequence ID" value="HED30298.1"/>
    <property type="molecule type" value="Genomic_DNA"/>
</dbReference>
<keyword evidence="6 8" id="KW-0449">Lipoprotein</keyword>
<dbReference type="CDD" id="cd07185">
    <property type="entry name" value="OmpA_C-like"/>
    <property type="match status" value="1"/>
</dbReference>
<keyword evidence="4 8" id="KW-0564">Palmitate</keyword>
<dbReference type="SUPFAM" id="SSF103088">
    <property type="entry name" value="OmpA-like"/>
    <property type="match status" value="1"/>
</dbReference>
<dbReference type="PROSITE" id="PS51123">
    <property type="entry name" value="OMPA_2"/>
    <property type="match status" value="1"/>
</dbReference>
<evidence type="ECO:0000313" key="10">
    <source>
        <dbReference type="EMBL" id="HED30298.1"/>
    </source>
</evidence>